<dbReference type="PROSITE" id="PS50240">
    <property type="entry name" value="TRYPSIN_DOM"/>
    <property type="match status" value="1"/>
</dbReference>
<dbReference type="Pfam" id="PF00089">
    <property type="entry name" value="Trypsin"/>
    <property type="match status" value="1"/>
</dbReference>
<evidence type="ECO:0000313" key="5">
    <source>
        <dbReference type="EMBL" id="MDG0816992.1"/>
    </source>
</evidence>
<keyword evidence="6" id="KW-1185">Reference proteome</keyword>
<dbReference type="InterPro" id="IPR050430">
    <property type="entry name" value="Peptidase_S1"/>
</dbReference>
<evidence type="ECO:0000313" key="6">
    <source>
        <dbReference type="Proteomes" id="UP001152321"/>
    </source>
</evidence>
<dbReference type="InterPro" id="IPR001314">
    <property type="entry name" value="Peptidase_S1A"/>
</dbReference>
<keyword evidence="3" id="KW-0732">Signal</keyword>
<evidence type="ECO:0000256" key="3">
    <source>
        <dbReference type="SAM" id="SignalP"/>
    </source>
</evidence>
<dbReference type="RefSeq" id="WP_277578469.1">
    <property type="nucleotide sequence ID" value="NZ_JANRMI010000003.1"/>
</dbReference>
<dbReference type="SMART" id="SM00020">
    <property type="entry name" value="Tryp_SPc"/>
    <property type="match status" value="1"/>
</dbReference>
<dbReference type="PRINTS" id="PR00722">
    <property type="entry name" value="CHYMOTRYPSIN"/>
</dbReference>
<dbReference type="SUPFAM" id="SSF50494">
    <property type="entry name" value="Trypsin-like serine proteases"/>
    <property type="match status" value="1"/>
</dbReference>
<keyword evidence="5" id="KW-0378">Hydrolase</keyword>
<comment type="similarity">
    <text evidence="1">Belongs to the peptidase S1 family.</text>
</comment>
<keyword evidence="5" id="KW-0645">Protease</keyword>
<dbReference type="PANTHER" id="PTHR24276:SF96">
    <property type="entry name" value="PEPTIDASE S1 DOMAIN-CONTAINING PROTEIN"/>
    <property type="match status" value="1"/>
</dbReference>
<name>A0ABT6DKF1_9BACT</name>
<sequence>MKLHQFLVGALTLFLLSACADPSDISNNQNASNDLQNNPGIYGGDTVSDSDPIAATTVFLKNRYNNSTCSASILGPRTILTAAHCVYKAPASAVTVLFGVRGGEASRKVVRIEVNPKYIPDVMYRDMHDLAILKISEALPKGYRPAEFLDDYAAFQVGTSIVVAGYGISMPRLKWGSGTLRRINLKVADTTWSMGTVIFGQRDLGRGICFGDSGGPAIVKVGNRLKVFGVANRVSHYKGANHDCNGTSIYTRLDVYKPWIAETIGKLVPK</sequence>
<evidence type="ECO:0000256" key="1">
    <source>
        <dbReference type="ARBA" id="ARBA00007664"/>
    </source>
</evidence>
<dbReference type="Proteomes" id="UP001152321">
    <property type="component" value="Unassembled WGS sequence"/>
</dbReference>
<dbReference type="Gene3D" id="2.40.10.10">
    <property type="entry name" value="Trypsin-like serine proteases"/>
    <property type="match status" value="1"/>
</dbReference>
<keyword evidence="2" id="KW-1015">Disulfide bond</keyword>
<proteinExistence type="inferred from homology"/>
<protein>
    <submittedName>
        <fullName evidence="5">Serine protease</fullName>
    </submittedName>
</protein>
<organism evidence="5 6">
    <name type="scientific">Bdellovibrio svalbardensis</name>
    <dbReference type="NCBI Taxonomy" id="2972972"/>
    <lineage>
        <taxon>Bacteria</taxon>
        <taxon>Pseudomonadati</taxon>
        <taxon>Bdellovibrionota</taxon>
        <taxon>Bdellovibrionia</taxon>
        <taxon>Bdellovibrionales</taxon>
        <taxon>Pseudobdellovibrionaceae</taxon>
        <taxon>Bdellovibrio</taxon>
    </lineage>
</organism>
<dbReference type="InterPro" id="IPR001254">
    <property type="entry name" value="Trypsin_dom"/>
</dbReference>
<gene>
    <name evidence="5" type="ORF">NWE73_11490</name>
</gene>
<feature type="domain" description="Peptidase S1" evidence="4">
    <location>
        <begin position="41"/>
        <end position="265"/>
    </location>
</feature>
<feature type="signal peptide" evidence="3">
    <location>
        <begin position="1"/>
        <end position="20"/>
    </location>
</feature>
<evidence type="ECO:0000256" key="2">
    <source>
        <dbReference type="ARBA" id="ARBA00023157"/>
    </source>
</evidence>
<dbReference type="PROSITE" id="PS00134">
    <property type="entry name" value="TRYPSIN_HIS"/>
    <property type="match status" value="1"/>
</dbReference>
<comment type="caution">
    <text evidence="5">The sequence shown here is derived from an EMBL/GenBank/DDBJ whole genome shotgun (WGS) entry which is preliminary data.</text>
</comment>
<dbReference type="InterPro" id="IPR018114">
    <property type="entry name" value="TRYPSIN_HIS"/>
</dbReference>
<dbReference type="GO" id="GO:0008233">
    <property type="term" value="F:peptidase activity"/>
    <property type="evidence" value="ECO:0007669"/>
    <property type="project" value="UniProtKB-KW"/>
</dbReference>
<dbReference type="PROSITE" id="PS51257">
    <property type="entry name" value="PROKAR_LIPOPROTEIN"/>
    <property type="match status" value="1"/>
</dbReference>
<dbReference type="PANTHER" id="PTHR24276">
    <property type="entry name" value="POLYSERASE-RELATED"/>
    <property type="match status" value="1"/>
</dbReference>
<dbReference type="InterPro" id="IPR009003">
    <property type="entry name" value="Peptidase_S1_PA"/>
</dbReference>
<feature type="chain" id="PRO_5046312404" evidence="3">
    <location>
        <begin position="21"/>
        <end position="270"/>
    </location>
</feature>
<dbReference type="EMBL" id="JANRMI010000003">
    <property type="protein sequence ID" value="MDG0816992.1"/>
    <property type="molecule type" value="Genomic_DNA"/>
</dbReference>
<evidence type="ECO:0000259" key="4">
    <source>
        <dbReference type="PROSITE" id="PS50240"/>
    </source>
</evidence>
<reference evidence="5" key="1">
    <citation type="submission" date="2022-08" db="EMBL/GenBank/DDBJ databases">
        <title>Novel Bdellovibrio Species Isolated from Svalbard: Designation Bdellovibrio svalbardensis.</title>
        <authorList>
            <person name="Mitchell R.J."/>
            <person name="Choi S.Y."/>
        </authorList>
    </citation>
    <scope>NUCLEOTIDE SEQUENCE</scope>
    <source>
        <strain evidence="5">PAP01</strain>
    </source>
</reference>
<dbReference type="InterPro" id="IPR043504">
    <property type="entry name" value="Peptidase_S1_PA_chymotrypsin"/>
</dbReference>
<accession>A0ABT6DKF1</accession>
<dbReference type="GO" id="GO:0006508">
    <property type="term" value="P:proteolysis"/>
    <property type="evidence" value="ECO:0007669"/>
    <property type="project" value="UniProtKB-KW"/>
</dbReference>